<dbReference type="InterPro" id="IPR002110">
    <property type="entry name" value="Ankyrin_rpt"/>
</dbReference>
<evidence type="ECO:0000313" key="6">
    <source>
        <dbReference type="Proteomes" id="UP000038009"/>
    </source>
</evidence>
<dbReference type="EMBL" id="LJSK01000058">
    <property type="protein sequence ID" value="KPI88212.1"/>
    <property type="molecule type" value="Genomic_DNA"/>
</dbReference>
<dbReference type="SUPFAM" id="SSF48403">
    <property type="entry name" value="Ankyrin repeat"/>
    <property type="match status" value="1"/>
</dbReference>
<comment type="caution">
    <text evidence="5">The sequence shown here is derived from an EMBL/GenBank/DDBJ whole genome shotgun (WGS) entry which is preliminary data.</text>
</comment>
<evidence type="ECO:0000256" key="3">
    <source>
        <dbReference type="PROSITE-ProRule" id="PRU00023"/>
    </source>
</evidence>
<reference evidence="5 6" key="1">
    <citation type="journal article" date="2015" name="PLoS Pathog.">
        <title>Leptomonas seymouri: Adaptations to the Dixenous Life Cycle Analyzed by Genome Sequencing, Transcriptome Profiling and Co-infection with Leishmania donovani.</title>
        <authorList>
            <person name="Kraeva N."/>
            <person name="Butenko A."/>
            <person name="Hlavacova J."/>
            <person name="Kostygov A."/>
            <person name="Myskova J."/>
            <person name="Grybchuk D."/>
            <person name="Lestinova T."/>
            <person name="Votypka J."/>
            <person name="Volf P."/>
            <person name="Opperdoes F."/>
            <person name="Flegontov P."/>
            <person name="Lukes J."/>
            <person name="Yurchenko V."/>
        </authorList>
    </citation>
    <scope>NUCLEOTIDE SEQUENCE [LARGE SCALE GENOMIC DNA]</scope>
    <source>
        <strain evidence="5 6">ATCC 30220</strain>
    </source>
</reference>
<dbReference type="AlphaFoldDB" id="A0A0N1PCZ2"/>
<protein>
    <submittedName>
        <fullName evidence="5">Uncharacterized protein</fullName>
    </submittedName>
</protein>
<organism evidence="5 6">
    <name type="scientific">Leptomonas seymouri</name>
    <dbReference type="NCBI Taxonomy" id="5684"/>
    <lineage>
        <taxon>Eukaryota</taxon>
        <taxon>Discoba</taxon>
        <taxon>Euglenozoa</taxon>
        <taxon>Kinetoplastea</taxon>
        <taxon>Metakinetoplastina</taxon>
        <taxon>Trypanosomatida</taxon>
        <taxon>Trypanosomatidae</taxon>
        <taxon>Leishmaniinae</taxon>
        <taxon>Leptomonas</taxon>
    </lineage>
</organism>
<evidence type="ECO:0000256" key="4">
    <source>
        <dbReference type="SAM" id="MobiDB-lite"/>
    </source>
</evidence>
<dbReference type="Proteomes" id="UP000038009">
    <property type="component" value="Unassembled WGS sequence"/>
</dbReference>
<dbReference type="PANTHER" id="PTHR24198:SF165">
    <property type="entry name" value="ANKYRIN REPEAT-CONTAINING PROTEIN-RELATED"/>
    <property type="match status" value="1"/>
</dbReference>
<gene>
    <name evidence="5" type="ORF">ABL78_2716</name>
</gene>
<evidence type="ECO:0000256" key="1">
    <source>
        <dbReference type="ARBA" id="ARBA00022737"/>
    </source>
</evidence>
<sequence>MCTRSSSSPAEMPLLMTAYVDSYNSYAASLADVDGRLADLSALENAIRSRMESAKQCFSGLEADRRLLQDSVEKELCLAREHQVEVREKLVELQHRWEQLAVYSAQRQSLVAEDEAAAVREAYWQELLRSQQHAIECVTQRHATPQMSSAADSSTMPRRHQTDNRLYTASSCRSRTPHPPLPLTPSPPQHRTTAALLPPTHSLSECWPEAVSATRNGHAAALAALLRRCYAAVQCTDAQGNTLLHLACLVEPPSMAVVRCLLSHGASLTAFNANGLTPFHVACLNLQDITHALKDAILAAGVSVDQRSQFGETAAHLLASHDAFLPSLEWLVDRHHANLACRAMVGGEMRTPLEVAEYYGGAQTACVRDLLCAITPHGEDCTGPPL</sequence>
<feature type="repeat" description="ANK" evidence="3">
    <location>
        <begin position="239"/>
        <end position="273"/>
    </location>
</feature>
<dbReference type="Pfam" id="PF12796">
    <property type="entry name" value="Ank_2"/>
    <property type="match status" value="1"/>
</dbReference>
<keyword evidence="6" id="KW-1185">Reference proteome</keyword>
<dbReference type="OrthoDB" id="248874at2759"/>
<proteinExistence type="predicted"/>
<dbReference type="VEuPathDB" id="TriTrypDB:Lsey_0058_0310"/>
<keyword evidence="2 3" id="KW-0040">ANK repeat</keyword>
<dbReference type="Gene3D" id="1.25.40.20">
    <property type="entry name" value="Ankyrin repeat-containing domain"/>
    <property type="match status" value="1"/>
</dbReference>
<feature type="compositionally biased region" description="Pro residues" evidence="4">
    <location>
        <begin position="177"/>
        <end position="188"/>
    </location>
</feature>
<evidence type="ECO:0000313" key="5">
    <source>
        <dbReference type="EMBL" id="KPI88212.1"/>
    </source>
</evidence>
<feature type="region of interest" description="Disordered" evidence="4">
    <location>
        <begin position="169"/>
        <end position="190"/>
    </location>
</feature>
<dbReference type="OMA" id="HANKHAL"/>
<dbReference type="SMART" id="SM00248">
    <property type="entry name" value="ANK"/>
    <property type="match status" value="3"/>
</dbReference>
<name>A0A0N1PCZ2_LEPSE</name>
<accession>A0A0N1PCZ2</accession>
<dbReference type="PANTHER" id="PTHR24198">
    <property type="entry name" value="ANKYRIN REPEAT AND PROTEIN KINASE DOMAIN-CONTAINING PROTEIN"/>
    <property type="match status" value="1"/>
</dbReference>
<evidence type="ECO:0000256" key="2">
    <source>
        <dbReference type="ARBA" id="ARBA00023043"/>
    </source>
</evidence>
<dbReference type="InterPro" id="IPR036770">
    <property type="entry name" value="Ankyrin_rpt-contain_sf"/>
</dbReference>
<keyword evidence="1" id="KW-0677">Repeat</keyword>
<dbReference type="PROSITE" id="PS50297">
    <property type="entry name" value="ANK_REP_REGION"/>
    <property type="match status" value="1"/>
</dbReference>
<dbReference type="PROSITE" id="PS50088">
    <property type="entry name" value="ANK_REPEAT"/>
    <property type="match status" value="1"/>
</dbReference>